<evidence type="ECO:0000256" key="1">
    <source>
        <dbReference type="ARBA" id="ARBA00010838"/>
    </source>
</evidence>
<dbReference type="AlphaFoldDB" id="A0A177C2B3"/>
<name>A0A177C2B3_9PLEO</name>
<dbReference type="PRINTS" id="PR00131">
    <property type="entry name" value="GLHYDRLASE1"/>
</dbReference>
<dbReference type="PANTHER" id="PTHR10353:SF36">
    <property type="entry name" value="LP05116P"/>
    <property type="match status" value="1"/>
</dbReference>
<keyword evidence="2 6" id="KW-0378">Hydrolase</keyword>
<dbReference type="PANTHER" id="PTHR10353">
    <property type="entry name" value="GLYCOSYL HYDROLASE"/>
    <property type="match status" value="1"/>
</dbReference>
<keyword evidence="5" id="KW-0732">Signal</keyword>
<dbReference type="InterPro" id="IPR033132">
    <property type="entry name" value="GH_1_N_CS"/>
</dbReference>
<proteinExistence type="inferred from homology"/>
<evidence type="ECO:0000313" key="6">
    <source>
        <dbReference type="EMBL" id="OAG01586.1"/>
    </source>
</evidence>
<dbReference type="InterPro" id="IPR001360">
    <property type="entry name" value="Glyco_hydro_1"/>
</dbReference>
<accession>A0A177C2B3</accession>
<evidence type="ECO:0000256" key="5">
    <source>
        <dbReference type="SAM" id="SignalP"/>
    </source>
</evidence>
<comment type="similarity">
    <text evidence="1 4">Belongs to the glycosyl hydrolase 1 family.</text>
</comment>
<dbReference type="RefSeq" id="XP_018031951.1">
    <property type="nucleotide sequence ID" value="XM_018185165.1"/>
</dbReference>
<dbReference type="GeneID" id="28768651"/>
<gene>
    <name evidence="6" type="ORF">CC84DRAFT_1262629</name>
</gene>
<feature type="chain" id="PRO_5008057619" evidence="5">
    <location>
        <begin position="20"/>
        <end position="578"/>
    </location>
</feature>
<evidence type="ECO:0000256" key="3">
    <source>
        <dbReference type="ARBA" id="ARBA00023295"/>
    </source>
</evidence>
<dbReference type="InterPro" id="IPR017853">
    <property type="entry name" value="GH"/>
</dbReference>
<evidence type="ECO:0000313" key="7">
    <source>
        <dbReference type="Proteomes" id="UP000077069"/>
    </source>
</evidence>
<dbReference type="GO" id="GO:0008422">
    <property type="term" value="F:beta-glucosidase activity"/>
    <property type="evidence" value="ECO:0007669"/>
    <property type="project" value="TreeGrafter"/>
</dbReference>
<keyword evidence="7" id="KW-1185">Reference proteome</keyword>
<dbReference type="OrthoDB" id="65569at2759"/>
<dbReference type="Proteomes" id="UP000077069">
    <property type="component" value="Unassembled WGS sequence"/>
</dbReference>
<protein>
    <submittedName>
        <fullName evidence="6">Glycoside hydrolase</fullName>
    </submittedName>
</protein>
<dbReference type="EMBL" id="KV441557">
    <property type="protein sequence ID" value="OAG01586.1"/>
    <property type="molecule type" value="Genomic_DNA"/>
</dbReference>
<dbReference type="Gene3D" id="3.20.20.80">
    <property type="entry name" value="Glycosidases"/>
    <property type="match status" value="1"/>
</dbReference>
<dbReference type="Pfam" id="PF00232">
    <property type="entry name" value="Glyco_hydro_1"/>
    <property type="match status" value="1"/>
</dbReference>
<sequence length="578" mass="64854">MSLSSVLFLLLAGAQSSLSQNAPYMASTPATASQTSSGPSPLVTQVQVSVDDLWDLYVGPVSTFSINTTVQPTPIPSSSLIPPPPLYYPSFPTGQQVPLQVKNESWKFPKNFWYGVAGAAYQIEGAAKAEGRAPSIWDVLSHRVPNYVVTNETGDVANNNYYQYKEDIARIAALGLNTYSFSLSWSRILPFGSGPINEQALAHYDDVIDTCIEYGVIPQATLYHWDLPLVLQNTYGGWLSPDIVEDFTNYARIVFERYHTKVHHWFTINEPIVFCGFYPLPKNYFKQTIIPDVRQKFYCGHHALLAHAAAYHVGKSLNSSLSISLKHNGGYKIQRTNSSEDALAVDRAWDFQEGWFSDPVFLGGDYPRYLKEYVETFLDPFTDEQKAQINGTADIYAHDAYTSDFIFAPDSGISACTKNESHPLFPSCYNSTKTYANGYWLVGPAADPGSPWLNKATDWVPAFLHYMQKRWNPQGGIAITEFGIAEPYEALRKDLPSIVTDPLRSAYYRDYLEAILIAISEGVNVVGTLAWSIYDNFEWSQGYSVKFGIQYVNLTTQERFFKASAFEYVNAFNVYLEK</sequence>
<evidence type="ECO:0000256" key="4">
    <source>
        <dbReference type="RuleBase" id="RU003690"/>
    </source>
</evidence>
<keyword evidence="3" id="KW-0326">Glycosidase</keyword>
<feature type="signal peptide" evidence="5">
    <location>
        <begin position="1"/>
        <end position="19"/>
    </location>
</feature>
<organism evidence="6 7">
    <name type="scientific">Paraphaeosphaeria sporulosa</name>
    <dbReference type="NCBI Taxonomy" id="1460663"/>
    <lineage>
        <taxon>Eukaryota</taxon>
        <taxon>Fungi</taxon>
        <taxon>Dikarya</taxon>
        <taxon>Ascomycota</taxon>
        <taxon>Pezizomycotina</taxon>
        <taxon>Dothideomycetes</taxon>
        <taxon>Pleosporomycetidae</taxon>
        <taxon>Pleosporales</taxon>
        <taxon>Massarineae</taxon>
        <taxon>Didymosphaeriaceae</taxon>
        <taxon>Paraphaeosphaeria</taxon>
    </lineage>
</organism>
<dbReference type="InParanoid" id="A0A177C2B3"/>
<reference evidence="6 7" key="1">
    <citation type="submission" date="2016-05" db="EMBL/GenBank/DDBJ databases">
        <title>Comparative analysis of secretome profiles of manganese(II)-oxidizing ascomycete fungi.</title>
        <authorList>
            <consortium name="DOE Joint Genome Institute"/>
            <person name="Zeiner C.A."/>
            <person name="Purvine S.O."/>
            <person name="Zink E.M."/>
            <person name="Wu S."/>
            <person name="Pasa-Tolic L."/>
            <person name="Chaput D.L."/>
            <person name="Haridas S."/>
            <person name="Grigoriev I.V."/>
            <person name="Santelli C.M."/>
            <person name="Hansel C.M."/>
        </authorList>
    </citation>
    <scope>NUCLEOTIDE SEQUENCE [LARGE SCALE GENOMIC DNA]</scope>
    <source>
        <strain evidence="6 7">AP3s5-JAC2a</strain>
    </source>
</reference>
<dbReference type="GO" id="GO:0005975">
    <property type="term" value="P:carbohydrate metabolic process"/>
    <property type="evidence" value="ECO:0007669"/>
    <property type="project" value="InterPro"/>
</dbReference>
<dbReference type="PROSITE" id="PS00653">
    <property type="entry name" value="GLYCOSYL_HYDROL_F1_2"/>
    <property type="match status" value="1"/>
</dbReference>
<dbReference type="STRING" id="1460663.A0A177C2B3"/>
<evidence type="ECO:0000256" key="2">
    <source>
        <dbReference type="ARBA" id="ARBA00022801"/>
    </source>
</evidence>
<dbReference type="SUPFAM" id="SSF51445">
    <property type="entry name" value="(Trans)glycosidases"/>
    <property type="match status" value="1"/>
</dbReference>